<organism evidence="2 3">
    <name type="scientific">Lolliginicoccus lacisalsi</name>
    <dbReference type="NCBI Taxonomy" id="2742202"/>
    <lineage>
        <taxon>Bacteria</taxon>
        <taxon>Bacillati</taxon>
        <taxon>Actinomycetota</taxon>
        <taxon>Actinomycetes</taxon>
        <taxon>Mycobacteriales</taxon>
        <taxon>Hoyosellaceae</taxon>
        <taxon>Lolliginicoccus</taxon>
    </lineage>
</organism>
<evidence type="ECO:0000259" key="1">
    <source>
        <dbReference type="PROSITE" id="PS51704"/>
    </source>
</evidence>
<dbReference type="Gene3D" id="3.20.20.190">
    <property type="entry name" value="Phosphatidylinositol (PI) phosphodiesterase"/>
    <property type="match status" value="1"/>
</dbReference>
<accession>A0A927PN71</accession>
<evidence type="ECO:0000313" key="3">
    <source>
        <dbReference type="Proteomes" id="UP000642993"/>
    </source>
</evidence>
<dbReference type="SUPFAM" id="SSF51695">
    <property type="entry name" value="PLC-like phosphodiesterases"/>
    <property type="match status" value="1"/>
</dbReference>
<keyword evidence="3" id="KW-1185">Reference proteome</keyword>
<dbReference type="PROSITE" id="PS51704">
    <property type="entry name" value="GP_PDE"/>
    <property type="match status" value="1"/>
</dbReference>
<dbReference type="GO" id="GO:0006629">
    <property type="term" value="P:lipid metabolic process"/>
    <property type="evidence" value="ECO:0007669"/>
    <property type="project" value="InterPro"/>
</dbReference>
<proteinExistence type="predicted"/>
<comment type="caution">
    <text evidence="2">The sequence shown here is derived from an EMBL/GenBank/DDBJ whole genome shotgun (WGS) entry which is preliminary data.</text>
</comment>
<dbReference type="PROSITE" id="PS50007">
    <property type="entry name" value="PIPLC_X_DOMAIN"/>
    <property type="match status" value="1"/>
</dbReference>
<evidence type="ECO:0000313" key="2">
    <source>
        <dbReference type="EMBL" id="MBD8507682.1"/>
    </source>
</evidence>
<dbReference type="InterPro" id="IPR017946">
    <property type="entry name" value="PLC-like_Pdiesterase_TIM-brl"/>
</dbReference>
<dbReference type="InterPro" id="IPR030395">
    <property type="entry name" value="GP_PDE_dom"/>
</dbReference>
<feature type="domain" description="GP-PDE" evidence="1">
    <location>
        <begin position="22"/>
        <end position="269"/>
    </location>
</feature>
<dbReference type="RefSeq" id="WP_192040133.1">
    <property type="nucleotide sequence ID" value="NZ_JACYWE010000009.1"/>
</dbReference>
<dbReference type="EMBL" id="JACYWE010000009">
    <property type="protein sequence ID" value="MBD8507682.1"/>
    <property type="molecule type" value="Genomic_DNA"/>
</dbReference>
<gene>
    <name evidence="2" type="ORF">HT102_14435</name>
</gene>
<dbReference type="PANTHER" id="PTHR43805:SF1">
    <property type="entry name" value="GP-PDE DOMAIN-CONTAINING PROTEIN"/>
    <property type="match status" value="1"/>
</dbReference>
<dbReference type="PANTHER" id="PTHR43805">
    <property type="entry name" value="GLYCEROPHOSPHORYL DIESTER PHOSPHODIESTERASE"/>
    <property type="match status" value="1"/>
</dbReference>
<dbReference type="GO" id="GO:0008081">
    <property type="term" value="F:phosphoric diester hydrolase activity"/>
    <property type="evidence" value="ECO:0007669"/>
    <property type="project" value="InterPro"/>
</dbReference>
<dbReference type="Pfam" id="PF03009">
    <property type="entry name" value="GDPD"/>
    <property type="match status" value="1"/>
</dbReference>
<sequence>MRPLRRNEPGTPAARYLELPRPRAFAHRGWHIGEWDGLENTLAAMRAATDHGYRYIEIDVHATRDGVVIVHHDETLARVAGSEGSVRDLSWDQLADVRVNGREAVTRLDTALRELPEARFNIDIKSDSAVKPFVATIDAVGARDRVSIASFSTRRLHRLRRLFSRGGGLPAAALTRAGVAAVWACSRLAPPLRPPRWLLAKVAWGHMAQVPLRYAGRTVVDRRFVELCHDLGIEVHAWTINDAPEMHRLLDLGLDGIVTDRPDTLDAVLAERARRQH</sequence>
<name>A0A927PN71_9ACTN</name>
<reference evidence="2" key="1">
    <citation type="submission" date="2020-09" db="EMBL/GenBank/DDBJ databases">
        <title>Hoyosella lacisalsi sp. nov., a halotolerant actinobacterium isolated from soil of Lake Gudzhirganskoe.</title>
        <authorList>
            <person name="Yang Q."/>
            <person name="Guo P.Y."/>
            <person name="Liu S.W."/>
            <person name="Li F.N."/>
            <person name="Sun C.H."/>
        </authorList>
    </citation>
    <scope>NUCLEOTIDE SEQUENCE</scope>
    <source>
        <strain evidence="2">G463</strain>
    </source>
</reference>
<dbReference type="AlphaFoldDB" id="A0A927PN71"/>
<dbReference type="Proteomes" id="UP000642993">
    <property type="component" value="Unassembled WGS sequence"/>
</dbReference>
<protein>
    <submittedName>
        <fullName evidence="2">Glycerophosphodiester phosphodiesterase</fullName>
    </submittedName>
</protein>